<comment type="subcellular location">
    <subcellularLocation>
        <location evidence="1">Cell inner membrane</location>
        <topology evidence="1">Multi-pass membrane protein</topology>
    </subcellularLocation>
</comment>
<evidence type="ECO:0000256" key="10">
    <source>
        <dbReference type="ARBA" id="ARBA00023136"/>
    </source>
</evidence>
<feature type="domain" description="FtsX extracellular" evidence="15">
    <location>
        <begin position="62"/>
        <end position="152"/>
    </location>
</feature>
<dbReference type="PIRSF" id="PIRSF003097">
    <property type="entry name" value="FtsX"/>
    <property type="match status" value="1"/>
</dbReference>
<comment type="function">
    <text evidence="12">Part of the ABC transporter FtsEX involved in cellular division.</text>
</comment>
<dbReference type="RefSeq" id="WP_189461219.1">
    <property type="nucleotide sequence ID" value="NZ_BMYO01000006.1"/>
</dbReference>
<keyword evidence="17" id="KW-1185">Reference proteome</keyword>
<evidence type="ECO:0000256" key="1">
    <source>
        <dbReference type="ARBA" id="ARBA00004429"/>
    </source>
</evidence>
<evidence type="ECO:0000256" key="11">
    <source>
        <dbReference type="ARBA" id="ARBA00023306"/>
    </source>
</evidence>
<feature type="transmembrane region" description="Helical" evidence="13">
    <location>
        <begin position="24"/>
        <end position="47"/>
    </location>
</feature>
<comment type="caution">
    <text evidence="16">The sequence shown here is derived from an EMBL/GenBank/DDBJ whole genome shotgun (WGS) entry which is preliminary data.</text>
</comment>
<feature type="transmembrane region" description="Helical" evidence="13">
    <location>
        <begin position="224"/>
        <end position="246"/>
    </location>
</feature>
<dbReference type="Proteomes" id="UP000604737">
    <property type="component" value="Unassembled WGS sequence"/>
</dbReference>
<organism evidence="16 17">
    <name type="scientific">Jeongeupia chitinilytica</name>
    <dbReference type="NCBI Taxonomy" id="1041641"/>
    <lineage>
        <taxon>Bacteria</taxon>
        <taxon>Pseudomonadati</taxon>
        <taxon>Pseudomonadota</taxon>
        <taxon>Betaproteobacteria</taxon>
        <taxon>Neisseriales</taxon>
        <taxon>Chitinibacteraceae</taxon>
        <taxon>Jeongeupia</taxon>
    </lineage>
</organism>
<feature type="transmembrane region" description="Helical" evidence="13">
    <location>
        <begin position="271"/>
        <end position="291"/>
    </location>
</feature>
<keyword evidence="10 12" id="KW-0472">Membrane</keyword>
<keyword evidence="6 12" id="KW-0997">Cell inner membrane</keyword>
<dbReference type="GO" id="GO:0051301">
    <property type="term" value="P:cell division"/>
    <property type="evidence" value="ECO:0007669"/>
    <property type="project" value="UniProtKB-KW"/>
</dbReference>
<comment type="similarity">
    <text evidence="2 12">Belongs to the ABC-4 integral membrane protein family. FtsX subfamily.</text>
</comment>
<keyword evidence="5 12" id="KW-1003">Cell membrane</keyword>
<dbReference type="InterPro" id="IPR047590">
    <property type="entry name" value="FtsX_proteobact-type"/>
</dbReference>
<evidence type="ECO:0000256" key="4">
    <source>
        <dbReference type="ARBA" id="ARBA00021907"/>
    </source>
</evidence>
<proteinExistence type="inferred from homology"/>
<dbReference type="Gene3D" id="3.30.70.3040">
    <property type="match status" value="1"/>
</dbReference>
<name>A0ABQ3H3E9_9NEIS</name>
<reference evidence="17" key="1">
    <citation type="journal article" date="2019" name="Int. J. Syst. Evol. Microbiol.">
        <title>The Global Catalogue of Microorganisms (GCM) 10K type strain sequencing project: providing services to taxonomists for standard genome sequencing and annotation.</title>
        <authorList>
            <consortium name="The Broad Institute Genomics Platform"/>
            <consortium name="The Broad Institute Genome Sequencing Center for Infectious Disease"/>
            <person name="Wu L."/>
            <person name="Ma J."/>
        </authorList>
    </citation>
    <scope>NUCLEOTIDE SEQUENCE [LARGE SCALE GENOMIC DNA]</scope>
    <source>
        <strain evidence="17">KCTC 23701</strain>
    </source>
</reference>
<dbReference type="Pfam" id="PF18075">
    <property type="entry name" value="FtsX_ECD"/>
    <property type="match status" value="1"/>
</dbReference>
<keyword evidence="9 13" id="KW-1133">Transmembrane helix</keyword>
<accession>A0ABQ3H3E9</accession>
<dbReference type="InterPro" id="IPR003838">
    <property type="entry name" value="ABC3_permease_C"/>
</dbReference>
<keyword evidence="8 13" id="KW-0812">Transmembrane</keyword>
<evidence type="ECO:0000259" key="15">
    <source>
        <dbReference type="Pfam" id="PF18075"/>
    </source>
</evidence>
<sequence>MKHWFRLHGLALSRTLGALLRHPVATLLHLAVIGLVASLPLGLYLLLTSVGGVAAKMPVEPQLTVFLKPEADVGALRAQLAKDARLAQTRFVPKDDALKAMESAIGSGDLLAGLAENPLPDAFVLTARRDVPAAELTRLEQNLLTDPGVDTVQLDSAWAARLEKAIALGRHALQVVVLLLAVALVLVTGNAIRMQILTRREEIEVAKLIGATDSFIRRPFHYSAAIQGVLGGLAGCGIAAGAIAWLNPAVGELAAAYGQPFLLALPGPVELAVVCATTMLLCLLGAWFAVWRHLRRYR</sequence>
<evidence type="ECO:0000256" key="8">
    <source>
        <dbReference type="ARBA" id="ARBA00022692"/>
    </source>
</evidence>
<dbReference type="InterPro" id="IPR004513">
    <property type="entry name" value="FtsX"/>
</dbReference>
<protein>
    <recommendedName>
        <fullName evidence="4 12">Cell division protein FtsX</fullName>
    </recommendedName>
</protein>
<evidence type="ECO:0000313" key="17">
    <source>
        <dbReference type="Proteomes" id="UP000604737"/>
    </source>
</evidence>
<dbReference type="PANTHER" id="PTHR47755">
    <property type="entry name" value="CELL DIVISION PROTEIN FTSX"/>
    <property type="match status" value="1"/>
</dbReference>
<dbReference type="EMBL" id="BMYO01000006">
    <property type="protein sequence ID" value="GHD64983.1"/>
    <property type="molecule type" value="Genomic_DNA"/>
</dbReference>
<comment type="subunit">
    <text evidence="3">Forms a membrane-associated complex with FtsE.</text>
</comment>
<evidence type="ECO:0000256" key="7">
    <source>
        <dbReference type="ARBA" id="ARBA00022618"/>
    </source>
</evidence>
<evidence type="ECO:0000256" key="13">
    <source>
        <dbReference type="SAM" id="Phobius"/>
    </source>
</evidence>
<dbReference type="PANTHER" id="PTHR47755:SF1">
    <property type="entry name" value="CELL DIVISION PROTEIN FTSX"/>
    <property type="match status" value="1"/>
</dbReference>
<evidence type="ECO:0000256" key="5">
    <source>
        <dbReference type="ARBA" id="ARBA00022475"/>
    </source>
</evidence>
<evidence type="ECO:0000259" key="14">
    <source>
        <dbReference type="Pfam" id="PF02687"/>
    </source>
</evidence>
<evidence type="ECO:0000256" key="6">
    <source>
        <dbReference type="ARBA" id="ARBA00022519"/>
    </source>
</evidence>
<evidence type="ECO:0000256" key="9">
    <source>
        <dbReference type="ARBA" id="ARBA00022989"/>
    </source>
</evidence>
<feature type="domain" description="ABC3 transporter permease C-terminal" evidence="14">
    <location>
        <begin position="175"/>
        <end position="295"/>
    </location>
</feature>
<dbReference type="NCBIfam" id="TIGR00439">
    <property type="entry name" value="FtsX_Gneg"/>
    <property type="match status" value="1"/>
</dbReference>
<gene>
    <name evidence="16" type="ORF">GCM10007350_25010</name>
</gene>
<dbReference type="InterPro" id="IPR040690">
    <property type="entry name" value="FtsX_ECD"/>
</dbReference>
<evidence type="ECO:0000256" key="12">
    <source>
        <dbReference type="PIRNR" id="PIRNR003097"/>
    </source>
</evidence>
<keyword evidence="7 12" id="KW-0132">Cell division</keyword>
<dbReference type="Pfam" id="PF02687">
    <property type="entry name" value="FtsX"/>
    <property type="match status" value="1"/>
</dbReference>
<evidence type="ECO:0000256" key="2">
    <source>
        <dbReference type="ARBA" id="ARBA00007379"/>
    </source>
</evidence>
<keyword evidence="11 12" id="KW-0131">Cell cycle</keyword>
<evidence type="ECO:0000313" key="16">
    <source>
        <dbReference type="EMBL" id="GHD64983.1"/>
    </source>
</evidence>
<evidence type="ECO:0000256" key="3">
    <source>
        <dbReference type="ARBA" id="ARBA00011160"/>
    </source>
</evidence>